<dbReference type="Pfam" id="PF21151">
    <property type="entry name" value="CSN1_C"/>
    <property type="match status" value="1"/>
</dbReference>
<gene>
    <name evidence="8" type="primary">Gps1</name>
</gene>
<comment type="similarity">
    <text evidence="3">Belongs to the CSN1 family.</text>
</comment>
<keyword evidence="5" id="KW-0736">Signalosome</keyword>
<dbReference type="PANTHER" id="PTHR14145:SF2">
    <property type="entry name" value="COP9 SIGNALOSOME COMPLEX SUBUNIT 1"/>
    <property type="match status" value="1"/>
</dbReference>
<proteinExistence type="evidence at transcript level"/>
<evidence type="ECO:0000256" key="5">
    <source>
        <dbReference type="ARBA" id="ARBA00022790"/>
    </source>
</evidence>
<evidence type="ECO:0000256" key="3">
    <source>
        <dbReference type="ARBA" id="ARBA00008793"/>
    </source>
</evidence>
<evidence type="ECO:0000256" key="2">
    <source>
        <dbReference type="ARBA" id="ARBA00004496"/>
    </source>
</evidence>
<name>A0A6F9DE77_9ASCI</name>
<evidence type="ECO:0000313" key="8">
    <source>
        <dbReference type="EMBL" id="CAB3250794.1"/>
    </source>
</evidence>
<comment type="subcellular location">
    <subcellularLocation>
        <location evidence="2">Cytoplasm</location>
    </subcellularLocation>
    <subcellularLocation>
        <location evidence="1">Nucleus</location>
    </subcellularLocation>
</comment>
<organism evidence="8">
    <name type="scientific">Phallusia mammillata</name>
    <dbReference type="NCBI Taxonomy" id="59560"/>
    <lineage>
        <taxon>Eukaryota</taxon>
        <taxon>Metazoa</taxon>
        <taxon>Chordata</taxon>
        <taxon>Tunicata</taxon>
        <taxon>Ascidiacea</taxon>
        <taxon>Phlebobranchia</taxon>
        <taxon>Ascidiidae</taxon>
        <taxon>Phallusia</taxon>
    </lineage>
</organism>
<dbReference type="InterPro" id="IPR019585">
    <property type="entry name" value="Rpn7/CSN1"/>
</dbReference>
<dbReference type="Pfam" id="PF10602">
    <property type="entry name" value="RPN7"/>
    <property type="match status" value="1"/>
</dbReference>
<evidence type="ECO:0000256" key="1">
    <source>
        <dbReference type="ARBA" id="ARBA00004123"/>
    </source>
</evidence>
<dbReference type="GO" id="GO:0008180">
    <property type="term" value="C:COP9 signalosome"/>
    <property type="evidence" value="ECO:0007669"/>
    <property type="project" value="UniProtKB-KW"/>
</dbReference>
<reference evidence="8" key="1">
    <citation type="submission" date="2020-04" db="EMBL/GenBank/DDBJ databases">
        <authorList>
            <person name="Neveu A P."/>
        </authorList>
    </citation>
    <scope>NUCLEOTIDE SEQUENCE</scope>
    <source>
        <tissue evidence="8">Whole embryo</tissue>
    </source>
</reference>
<dbReference type="Gene3D" id="1.25.40.570">
    <property type="match status" value="1"/>
</dbReference>
<dbReference type="InterPro" id="IPR048624">
    <property type="entry name" value="CSN1_C"/>
</dbReference>
<sequence>MPLHALGIFNASSLAASVEPMQVDADPENDIADQQMQEQNFIVENSTLDLDAYASGYKGIMKIERLLFVAAHAPSLKVEALRMALQFVRNSLNVALYEEVHKKLNEAIRSSSVLPDAVAGLIQSPSLDTQWMDHTTKHATTILEKLDINLKNCKSNSIKESIRRGFDELGSHYLSMGDLNNALKNYSRAREYCTSPKHIVSMCLNVIKVCVYLGNWSHVLTYVNKAEATGDFTEKERDNQSHVTFTKLRCAAGLAHLAMGKYKAAAKSFLQISLDHCDFPELLSPNNVAVYGSLCALATFTRHELQSQVITSSSFKLLLELEPTIREIVFAFYKSQYGRCLGLLQEGRDGMLLDLYLSQHVDKLYSQIRCRALVQYFSPYKLADMHRMANAFNCSVTELEDELMPLILDGQIQARIDSQNKILHARETDHRSLTFAKTLHVGKEYLHRTKALILRNAVIRNNLSVQNQTSKDSEASSSNR</sequence>
<dbReference type="SMART" id="SM00088">
    <property type="entry name" value="PINT"/>
    <property type="match status" value="1"/>
</dbReference>
<protein>
    <submittedName>
        <fullName evidence="8">COP9 signalosome complex subunit 1</fullName>
    </submittedName>
</protein>
<keyword evidence="4" id="KW-0963">Cytoplasm</keyword>
<dbReference type="EMBL" id="LR785577">
    <property type="protein sequence ID" value="CAB3250794.1"/>
    <property type="molecule type" value="mRNA"/>
</dbReference>
<dbReference type="GO" id="GO:0005737">
    <property type="term" value="C:cytoplasm"/>
    <property type="evidence" value="ECO:0007669"/>
    <property type="project" value="UniProtKB-SubCell"/>
</dbReference>
<dbReference type="SUPFAM" id="SSF46785">
    <property type="entry name" value="Winged helix' DNA-binding domain"/>
    <property type="match status" value="1"/>
</dbReference>
<keyword evidence="6" id="KW-0539">Nucleus</keyword>
<dbReference type="InterPro" id="IPR000717">
    <property type="entry name" value="PCI_dom"/>
</dbReference>
<evidence type="ECO:0000256" key="4">
    <source>
        <dbReference type="ARBA" id="ARBA00022490"/>
    </source>
</evidence>
<dbReference type="PROSITE" id="PS50250">
    <property type="entry name" value="PCI"/>
    <property type="match status" value="1"/>
</dbReference>
<dbReference type="InterPro" id="IPR036390">
    <property type="entry name" value="WH_DNA-bd_sf"/>
</dbReference>
<accession>A0A6F9DE77</accession>
<dbReference type="AlphaFoldDB" id="A0A6F9DE77"/>
<dbReference type="InterPro" id="IPR045135">
    <property type="entry name" value="Rpn7_N"/>
</dbReference>
<evidence type="ECO:0000259" key="7">
    <source>
        <dbReference type="PROSITE" id="PS50250"/>
    </source>
</evidence>
<dbReference type="SUPFAM" id="SSF48452">
    <property type="entry name" value="TPR-like"/>
    <property type="match status" value="1"/>
</dbReference>
<dbReference type="InterPro" id="IPR011990">
    <property type="entry name" value="TPR-like_helical_dom_sf"/>
</dbReference>
<dbReference type="PANTHER" id="PTHR14145">
    <property type="entry name" value="26S PROTESOME SUBUNIT 6"/>
    <property type="match status" value="1"/>
</dbReference>
<evidence type="ECO:0000256" key="6">
    <source>
        <dbReference type="ARBA" id="ARBA00023242"/>
    </source>
</evidence>
<dbReference type="Pfam" id="PF01399">
    <property type="entry name" value="PCI"/>
    <property type="match status" value="1"/>
</dbReference>
<feature type="domain" description="PCI" evidence="7">
    <location>
        <begin position="239"/>
        <end position="430"/>
    </location>
</feature>